<dbReference type="Pfam" id="PF14559">
    <property type="entry name" value="TPR_19"/>
    <property type="match status" value="1"/>
</dbReference>
<dbReference type="Gene3D" id="1.25.40.10">
    <property type="entry name" value="Tetratricopeptide repeat domain"/>
    <property type="match status" value="3"/>
</dbReference>
<name>A0A381P501_9ZZZZ</name>
<dbReference type="InterPro" id="IPR011990">
    <property type="entry name" value="TPR-like_helical_dom_sf"/>
</dbReference>
<accession>A0A381P501</accession>
<organism evidence="1">
    <name type="scientific">marine metagenome</name>
    <dbReference type="NCBI Taxonomy" id="408172"/>
    <lineage>
        <taxon>unclassified sequences</taxon>
        <taxon>metagenomes</taxon>
        <taxon>ecological metagenomes</taxon>
    </lineage>
</organism>
<dbReference type="AlphaFoldDB" id="A0A381P501"/>
<dbReference type="InterPro" id="IPR019734">
    <property type="entry name" value="TPR_rpt"/>
</dbReference>
<sequence length="349" mass="40022">MIIKIHKQLLLTSLISLMVWGCGSSPEYTTAKMRIEKADWAQAEEYLVKALEAEPDNPEIPIQLGYHIYAKQGNWVQMNEMFERALSMDPDAKILTGRPVREFVEQYRNMFWAEKYNKGVGDYNKYRQSRDKADLQSAITAFKESGEINPNEGQSFSILATSYLELGQNDLAVQNGKKAVEVMPNDFHANFALSQILSRLGQKEESLPYGEKAADLDPSNSNAIRQLATLYYELNEKEKSVETFEKAIKTETDKMLKSDLYFNLGVLNMQLNNFQDAEDSFMSAYDLNPEDIEALAGMAQTFENAEKWRRASKFYRECIALDPENPDHYKGMARVLIQQGRPEEATRYY</sequence>
<evidence type="ECO:0008006" key="2">
    <source>
        <dbReference type="Google" id="ProtNLM"/>
    </source>
</evidence>
<dbReference type="SUPFAM" id="SSF48452">
    <property type="entry name" value="TPR-like"/>
    <property type="match status" value="2"/>
</dbReference>
<dbReference type="EMBL" id="UINC01000841">
    <property type="protein sequence ID" value="SUZ62001.1"/>
    <property type="molecule type" value="Genomic_DNA"/>
</dbReference>
<dbReference type="PROSITE" id="PS50005">
    <property type="entry name" value="TPR"/>
    <property type="match status" value="4"/>
</dbReference>
<gene>
    <name evidence="1" type="ORF">METZ01_LOCUS14855</name>
</gene>
<dbReference type="PANTHER" id="PTHR12558:SF13">
    <property type="entry name" value="CELL DIVISION CYCLE PROTEIN 27 HOMOLOG"/>
    <property type="match status" value="1"/>
</dbReference>
<dbReference type="Pfam" id="PF13181">
    <property type="entry name" value="TPR_8"/>
    <property type="match status" value="2"/>
</dbReference>
<feature type="non-terminal residue" evidence="1">
    <location>
        <position position="1"/>
    </location>
</feature>
<proteinExistence type="predicted"/>
<dbReference type="SMART" id="SM00028">
    <property type="entry name" value="TPR"/>
    <property type="match status" value="6"/>
</dbReference>
<dbReference type="PROSITE" id="PS50293">
    <property type="entry name" value="TPR_REGION"/>
    <property type="match status" value="1"/>
</dbReference>
<feature type="non-terminal residue" evidence="1">
    <location>
        <position position="349"/>
    </location>
</feature>
<protein>
    <recommendedName>
        <fullName evidence="2">Tetratricopeptide repeat protein</fullName>
    </recommendedName>
</protein>
<dbReference type="PANTHER" id="PTHR12558">
    <property type="entry name" value="CELL DIVISION CYCLE 16,23,27"/>
    <property type="match status" value="1"/>
</dbReference>
<evidence type="ECO:0000313" key="1">
    <source>
        <dbReference type="EMBL" id="SUZ62001.1"/>
    </source>
</evidence>
<dbReference type="Pfam" id="PF13432">
    <property type="entry name" value="TPR_16"/>
    <property type="match status" value="1"/>
</dbReference>
<reference evidence="1" key="1">
    <citation type="submission" date="2018-05" db="EMBL/GenBank/DDBJ databases">
        <authorList>
            <person name="Lanie J.A."/>
            <person name="Ng W.-L."/>
            <person name="Kazmierczak K.M."/>
            <person name="Andrzejewski T.M."/>
            <person name="Davidsen T.M."/>
            <person name="Wayne K.J."/>
            <person name="Tettelin H."/>
            <person name="Glass J.I."/>
            <person name="Rusch D."/>
            <person name="Podicherti R."/>
            <person name="Tsui H.-C.T."/>
            <person name="Winkler M.E."/>
        </authorList>
    </citation>
    <scope>NUCLEOTIDE SEQUENCE</scope>
</reference>